<feature type="binding site" evidence="15">
    <location>
        <begin position="275"/>
        <end position="280"/>
    </location>
    <ligand>
        <name>NADP(+)</name>
        <dbReference type="ChEBI" id="CHEBI:58349"/>
    </ligand>
</feature>
<dbReference type="InterPro" id="IPR001709">
    <property type="entry name" value="Flavoprot_Pyr_Nucl_cyt_Rdtase"/>
</dbReference>
<dbReference type="Gene3D" id="3.40.50.80">
    <property type="entry name" value="Nucleotide-binding domain of ferredoxin-NADP reductase (FNR) module"/>
    <property type="match status" value="1"/>
</dbReference>
<feature type="binding site" description="proximal binding residue" evidence="15">
    <location>
        <position position="85"/>
    </location>
    <ligand>
        <name>heme b</name>
        <dbReference type="ChEBI" id="CHEBI:60344"/>
    </ligand>
    <ligandPart>
        <name>Fe</name>
        <dbReference type="ChEBI" id="CHEBI:18248"/>
    </ligandPart>
</feature>
<feature type="domain" description="FAD-binding FR-type" evidence="17">
    <location>
        <begin position="151"/>
        <end position="262"/>
    </location>
</feature>
<keyword evidence="4 15" id="KW-0349">Heme</keyword>
<evidence type="ECO:0000256" key="15">
    <source>
        <dbReference type="HAMAP-Rule" id="MF_01252"/>
    </source>
</evidence>
<comment type="catalytic activity">
    <reaction evidence="13 15">
        <text>2 nitric oxide + NADH + 2 O2 = 2 nitrate + NAD(+) + H(+)</text>
        <dbReference type="Rhea" id="RHEA:19469"/>
        <dbReference type="ChEBI" id="CHEBI:15378"/>
        <dbReference type="ChEBI" id="CHEBI:15379"/>
        <dbReference type="ChEBI" id="CHEBI:16480"/>
        <dbReference type="ChEBI" id="CHEBI:17632"/>
        <dbReference type="ChEBI" id="CHEBI:57540"/>
        <dbReference type="ChEBI" id="CHEBI:57945"/>
        <dbReference type="EC" id="1.14.12.17"/>
    </reaction>
</comment>
<name>A0ABW2PV55_9BACL</name>
<evidence type="ECO:0000256" key="6">
    <source>
        <dbReference type="ARBA" id="ARBA00022630"/>
    </source>
</evidence>
<dbReference type="InterPro" id="IPR017927">
    <property type="entry name" value="FAD-bd_FR_type"/>
</dbReference>
<feature type="binding site" evidence="15">
    <location>
        <begin position="396"/>
        <end position="399"/>
    </location>
    <ligand>
        <name>FAD</name>
        <dbReference type="ChEBI" id="CHEBI:57692"/>
    </ligand>
</feature>
<evidence type="ECO:0000256" key="1">
    <source>
        <dbReference type="ARBA" id="ARBA00006401"/>
    </source>
</evidence>
<evidence type="ECO:0000256" key="5">
    <source>
        <dbReference type="ARBA" id="ARBA00022621"/>
    </source>
</evidence>
<dbReference type="Gene3D" id="1.10.490.10">
    <property type="entry name" value="Globins"/>
    <property type="match status" value="1"/>
</dbReference>
<proteinExistence type="inferred from homology"/>
<dbReference type="SUPFAM" id="SSF63380">
    <property type="entry name" value="Riboflavin synthase domain-like"/>
    <property type="match status" value="1"/>
</dbReference>
<evidence type="ECO:0000256" key="2">
    <source>
        <dbReference type="ARBA" id="ARBA00008414"/>
    </source>
</evidence>
<keyword evidence="12 15" id="KW-0520">NAD</keyword>
<keyword evidence="9 15" id="KW-0521">NADP</keyword>
<dbReference type="SUPFAM" id="SSF52343">
    <property type="entry name" value="Ferredoxin reductase-like, C-terminal NADP-linked domain"/>
    <property type="match status" value="1"/>
</dbReference>
<accession>A0ABW2PV55</accession>
<dbReference type="PANTHER" id="PTHR43396">
    <property type="entry name" value="FLAVOHEMOPROTEIN"/>
    <property type="match status" value="1"/>
</dbReference>
<dbReference type="InterPro" id="IPR017938">
    <property type="entry name" value="Riboflavin_synthase-like_b-brl"/>
</dbReference>
<keyword evidence="6 15" id="KW-0285">Flavoprotein</keyword>
<evidence type="ECO:0000313" key="18">
    <source>
        <dbReference type="EMBL" id="MFC7393268.1"/>
    </source>
</evidence>
<dbReference type="PANTHER" id="PTHR43396:SF3">
    <property type="entry name" value="FLAVOHEMOPROTEIN"/>
    <property type="match status" value="1"/>
</dbReference>
<dbReference type="InterPro" id="IPR000971">
    <property type="entry name" value="Globin"/>
</dbReference>
<dbReference type="InterPro" id="IPR012292">
    <property type="entry name" value="Globin/Proto"/>
</dbReference>
<evidence type="ECO:0000256" key="11">
    <source>
        <dbReference type="ARBA" id="ARBA00023004"/>
    </source>
</evidence>
<dbReference type="PROSITE" id="PS51384">
    <property type="entry name" value="FAD_FR"/>
    <property type="match status" value="1"/>
</dbReference>
<comment type="similarity">
    <text evidence="2 15">Belongs to the globin family. Two-domain flavohemoproteins subfamily.</text>
</comment>
<dbReference type="HAMAP" id="MF_01252">
    <property type="entry name" value="Hmp"/>
    <property type="match status" value="1"/>
</dbReference>
<dbReference type="Gene3D" id="2.40.30.10">
    <property type="entry name" value="Translation factors"/>
    <property type="match status" value="1"/>
</dbReference>
<dbReference type="InterPro" id="IPR009050">
    <property type="entry name" value="Globin-like_sf"/>
</dbReference>
<evidence type="ECO:0000256" key="10">
    <source>
        <dbReference type="ARBA" id="ARBA00023002"/>
    </source>
</evidence>
<evidence type="ECO:0000259" key="17">
    <source>
        <dbReference type="PROSITE" id="PS51384"/>
    </source>
</evidence>
<keyword evidence="15" id="KW-0216">Detoxification</keyword>
<dbReference type="GO" id="GO:0008941">
    <property type="term" value="F:nitric oxide dioxygenase NAD(P)H activity"/>
    <property type="evidence" value="ECO:0007669"/>
    <property type="project" value="UniProtKB-EC"/>
</dbReference>
<evidence type="ECO:0000256" key="7">
    <source>
        <dbReference type="ARBA" id="ARBA00022723"/>
    </source>
</evidence>
<feature type="active site" description="Charge relay system" evidence="15">
    <location>
        <position position="95"/>
    </location>
</feature>
<keyword evidence="10 15" id="KW-0560">Oxidoreductase</keyword>
<reference evidence="19" key="1">
    <citation type="journal article" date="2019" name="Int. J. Syst. Evol. Microbiol.">
        <title>The Global Catalogue of Microorganisms (GCM) 10K type strain sequencing project: providing services to taxonomists for standard genome sequencing and annotation.</title>
        <authorList>
            <consortium name="The Broad Institute Genomics Platform"/>
            <consortium name="The Broad Institute Genome Sequencing Center for Infectious Disease"/>
            <person name="Wu L."/>
            <person name="Ma J."/>
        </authorList>
    </citation>
    <scope>NUCLEOTIDE SEQUENCE [LARGE SCALE GENOMIC DNA]</scope>
    <source>
        <strain evidence="19">CGMCC 1.16305</strain>
    </source>
</reference>
<dbReference type="Proteomes" id="UP001596505">
    <property type="component" value="Unassembled WGS sequence"/>
</dbReference>
<dbReference type="InterPro" id="IPR008333">
    <property type="entry name" value="Cbr1-like_FAD-bd_dom"/>
</dbReference>
<comment type="function">
    <text evidence="15">Is involved in NO detoxification in an aerobic process, termed nitric oxide dioxygenase (NOD) reaction that utilizes O(2) and NAD(P)H to convert NO to nitrate, which protects the bacterium from various noxious nitrogen compounds. Therefore, plays a central role in the inducible response to nitrosative stress.</text>
</comment>
<comment type="cofactor">
    <cofactor evidence="15">
        <name>FAD</name>
        <dbReference type="ChEBI" id="CHEBI:57692"/>
    </cofactor>
    <text evidence="15">Binds 1 FAD per subunit.</text>
</comment>
<evidence type="ECO:0000313" key="19">
    <source>
        <dbReference type="Proteomes" id="UP001596505"/>
    </source>
</evidence>
<dbReference type="InterPro" id="IPR023950">
    <property type="entry name" value="Hmp"/>
</dbReference>
<dbReference type="EC" id="1.14.12.17" evidence="15"/>
<organism evidence="18 19">
    <name type="scientific">Scopulibacillus cellulosilyticus</name>
    <dbReference type="NCBI Taxonomy" id="2665665"/>
    <lineage>
        <taxon>Bacteria</taxon>
        <taxon>Bacillati</taxon>
        <taxon>Bacillota</taxon>
        <taxon>Bacilli</taxon>
        <taxon>Bacillales</taxon>
        <taxon>Sporolactobacillaceae</taxon>
        <taxon>Scopulibacillus</taxon>
    </lineage>
</organism>
<keyword evidence="19" id="KW-1185">Reference proteome</keyword>
<evidence type="ECO:0000256" key="4">
    <source>
        <dbReference type="ARBA" id="ARBA00022617"/>
    </source>
</evidence>
<dbReference type="CDD" id="cd06184">
    <property type="entry name" value="flavohem_like_fad_nad_binding"/>
    <property type="match status" value="1"/>
</dbReference>
<feature type="region of interest" description="Reductase" evidence="15">
    <location>
        <begin position="148"/>
        <end position="411"/>
    </location>
</feature>
<dbReference type="SUPFAM" id="SSF46458">
    <property type="entry name" value="Globin-like"/>
    <property type="match status" value="1"/>
</dbReference>
<feature type="binding site" evidence="15">
    <location>
        <begin position="205"/>
        <end position="208"/>
    </location>
    <ligand>
        <name>FAD</name>
        <dbReference type="ChEBI" id="CHEBI:57692"/>
    </ligand>
</feature>
<gene>
    <name evidence="18" type="primary">hmpA</name>
    <name evidence="15" type="synonym">hmp</name>
    <name evidence="18" type="ORF">ACFQRG_09855</name>
</gene>
<dbReference type="PRINTS" id="PR00371">
    <property type="entry name" value="FPNCR"/>
</dbReference>
<keyword evidence="7 15" id="KW-0479">Metal-binding</keyword>
<dbReference type="InterPro" id="IPR039261">
    <property type="entry name" value="FNR_nucleotide-bd"/>
</dbReference>
<evidence type="ECO:0000256" key="13">
    <source>
        <dbReference type="ARBA" id="ARBA00048649"/>
    </source>
</evidence>
<evidence type="ECO:0000256" key="12">
    <source>
        <dbReference type="ARBA" id="ARBA00023027"/>
    </source>
</evidence>
<evidence type="ECO:0000256" key="8">
    <source>
        <dbReference type="ARBA" id="ARBA00022827"/>
    </source>
</evidence>
<evidence type="ECO:0000256" key="9">
    <source>
        <dbReference type="ARBA" id="ARBA00022857"/>
    </source>
</evidence>
<feature type="active site" description="Charge relay system" evidence="15">
    <location>
        <position position="137"/>
    </location>
</feature>
<protein>
    <recommendedName>
        <fullName evidence="15">Flavohemoprotein</fullName>
    </recommendedName>
    <alternativeName>
        <fullName evidence="15">Flavohemoglobin</fullName>
    </alternativeName>
    <alternativeName>
        <fullName evidence="15">Hemoglobin-like protein</fullName>
    </alternativeName>
    <alternativeName>
        <fullName evidence="15">Nitric oxide dioxygenase</fullName>
        <shortName evidence="15">NO oxygenase</shortName>
        <shortName evidence="15">NOD</shortName>
        <ecNumber evidence="15">1.14.12.17</ecNumber>
    </alternativeName>
</protein>
<comment type="domain">
    <text evidence="15">Consists of two distinct domains; an N-terminal heme-containing oxygen-binding domain and a C-terminal reductase domain with binding sites for FAD and NAD(P)H.</text>
</comment>
<feature type="domain" description="Globin" evidence="16">
    <location>
        <begin position="1"/>
        <end position="138"/>
    </location>
</feature>
<keyword evidence="11 15" id="KW-0408">Iron</keyword>
<dbReference type="EMBL" id="JBHTCO010000011">
    <property type="protein sequence ID" value="MFC7393268.1"/>
    <property type="molecule type" value="Genomic_DNA"/>
</dbReference>
<dbReference type="RefSeq" id="WP_380965827.1">
    <property type="nucleotide sequence ID" value="NZ_JBHTCO010000011.1"/>
</dbReference>
<dbReference type="CDD" id="cd14777">
    <property type="entry name" value="Yhb1-globin-like"/>
    <property type="match status" value="1"/>
</dbReference>
<dbReference type="Pfam" id="PF00175">
    <property type="entry name" value="NAD_binding_1"/>
    <property type="match status" value="1"/>
</dbReference>
<feature type="binding site" evidence="15">
    <location>
        <position position="189"/>
    </location>
    <ligand>
        <name>FAD</name>
        <dbReference type="ChEBI" id="CHEBI:57692"/>
    </ligand>
</feature>
<feature type="site" description="Influences the redox potential of the prosthetic heme and FAD groups" evidence="15">
    <location>
        <position position="84"/>
    </location>
</feature>
<comment type="cofactor">
    <cofactor evidence="15">
        <name>heme b</name>
        <dbReference type="ChEBI" id="CHEBI:60344"/>
    </cofactor>
    <text evidence="15">Binds 1 heme b (iron(II)-protoporphyrin IX) group per subunit.</text>
</comment>
<keyword evidence="8 15" id="KW-0274">FAD</keyword>
<comment type="catalytic activity">
    <reaction evidence="14 15">
        <text>2 nitric oxide + NADPH + 2 O2 = 2 nitrate + NADP(+) + H(+)</text>
        <dbReference type="Rhea" id="RHEA:19465"/>
        <dbReference type="ChEBI" id="CHEBI:15378"/>
        <dbReference type="ChEBI" id="CHEBI:15379"/>
        <dbReference type="ChEBI" id="CHEBI:16480"/>
        <dbReference type="ChEBI" id="CHEBI:17632"/>
        <dbReference type="ChEBI" id="CHEBI:57783"/>
        <dbReference type="ChEBI" id="CHEBI:58349"/>
        <dbReference type="EC" id="1.14.12.17"/>
    </reaction>
</comment>
<dbReference type="InterPro" id="IPR001433">
    <property type="entry name" value="OxRdtase_FAD/NAD-bd"/>
</dbReference>
<keyword evidence="3 15" id="KW-0813">Transport</keyword>
<evidence type="ECO:0000259" key="16">
    <source>
        <dbReference type="PROSITE" id="PS01033"/>
    </source>
</evidence>
<dbReference type="Pfam" id="PF00970">
    <property type="entry name" value="FAD_binding_6"/>
    <property type="match status" value="1"/>
</dbReference>
<dbReference type="NCBIfam" id="NF009805">
    <property type="entry name" value="PRK13289.1"/>
    <property type="match status" value="1"/>
</dbReference>
<evidence type="ECO:0000256" key="3">
    <source>
        <dbReference type="ARBA" id="ARBA00022448"/>
    </source>
</evidence>
<comment type="similarity">
    <text evidence="1 15">In the C-terminal section; belongs to the flavoprotein pyridine nucleotide cytochrome reductase family.</text>
</comment>
<sequence>MMDQKTIDIIKATVPVLEEKGNEITEAFYEHMFSEHPELYNVFNQTHQKEGKQPRALAKLVYQAAAHIDRLEEVLSAVKVVAHKHRSIGIRPDQYPIVGENLLWAIKHVLGDQATDDIMKAWEIAYGEIANVFIQLENQLREEVKENNGWDDYMPFIVDKKVQESDVITSFYLKPANGGALPEYLPGQYLSLKLEIPGETYTHIRQYSLSDAPGKDYFRISVKREDKNAMYPEGVVSHFLHDTIKEGDQILVSAPAGDFTLDTSSNKPLVFISGGVGQTPLMSMLKTVIEKQPERPITWIHAAKNGKVHALNQDVKKAAEKHENLKTFICYNDPTSKDLEMNEFAKVGHMDEMWLSEVIDNRNAVYYFCGPKSFMAAIYKILKHWGINDEDIHYEFFGPQDEMLEEEAVTV</sequence>
<comment type="caution">
    <text evidence="18">The sequence shown here is derived from an EMBL/GenBank/DDBJ whole genome shotgun (WGS) entry which is preliminary data.</text>
</comment>
<evidence type="ECO:0000256" key="14">
    <source>
        <dbReference type="ARBA" id="ARBA00049433"/>
    </source>
</evidence>
<dbReference type="Pfam" id="PF00042">
    <property type="entry name" value="Globin"/>
    <property type="match status" value="1"/>
</dbReference>
<feature type="site" description="Influences the redox potential of the prosthetic heme and FAD groups" evidence="15">
    <location>
        <position position="395"/>
    </location>
</feature>
<keyword evidence="5 15" id="KW-0561">Oxygen transport</keyword>
<feature type="site" description="Involved in heme-bound ligand stabilization and O-O bond activation" evidence="15">
    <location>
        <position position="29"/>
    </location>
</feature>
<dbReference type="PROSITE" id="PS01033">
    <property type="entry name" value="GLOBIN"/>
    <property type="match status" value="1"/>
</dbReference>